<dbReference type="RefSeq" id="WP_210900836.1">
    <property type="nucleotide sequence ID" value="NZ_CP071696.1"/>
</dbReference>
<feature type="domain" description="TNase-like" evidence="1">
    <location>
        <begin position="6"/>
        <end position="89"/>
    </location>
</feature>
<keyword evidence="3" id="KW-1185">Reference proteome</keyword>
<dbReference type="InterPro" id="IPR035437">
    <property type="entry name" value="SNase_OB-fold_sf"/>
</dbReference>
<dbReference type="InterPro" id="IPR016071">
    <property type="entry name" value="Staphylococal_nuclease_OB-fold"/>
</dbReference>
<proteinExistence type="predicted"/>
<reference evidence="2" key="1">
    <citation type="submission" date="2021-03" db="EMBL/GenBank/DDBJ databases">
        <title>Agromyces archimandritus sp. nov., isolated from the cockroach Archimandrita tessellata.</title>
        <authorList>
            <person name="Guzman J."/>
            <person name="Ortuzar M."/>
            <person name="Poehlein A."/>
            <person name="Daniel R."/>
            <person name="Trujillo M."/>
            <person name="Vilcinskas A."/>
        </authorList>
    </citation>
    <scope>NUCLEOTIDE SEQUENCE</scope>
    <source>
        <strain evidence="2">G127AT</strain>
    </source>
</reference>
<evidence type="ECO:0000259" key="1">
    <source>
        <dbReference type="Pfam" id="PF00565"/>
    </source>
</evidence>
<dbReference type="Proteomes" id="UP000671914">
    <property type="component" value="Chromosome"/>
</dbReference>
<evidence type="ECO:0000313" key="2">
    <source>
        <dbReference type="EMBL" id="QTX05651.1"/>
    </source>
</evidence>
<dbReference type="AlphaFoldDB" id="A0A975FPC7"/>
<accession>A0A975FPC7</accession>
<dbReference type="KEGG" id="aarc:G127AT_05450"/>
<dbReference type="Pfam" id="PF00565">
    <property type="entry name" value="SNase"/>
    <property type="match status" value="1"/>
</dbReference>
<sequence>MGECLAQEATDELSRLAPVGAAVTLDYDTDRRDRYGRLLAAVTNADGTSVSVALAEQGLGSAVSYGGNTKFLADVSAGQEAASNAQLGLSTKPWNALPPP</sequence>
<dbReference type="Gene3D" id="2.40.50.90">
    <property type="match status" value="1"/>
</dbReference>
<dbReference type="EMBL" id="CP071696">
    <property type="protein sequence ID" value="QTX05651.1"/>
    <property type="molecule type" value="Genomic_DNA"/>
</dbReference>
<name>A0A975FPC7_9MICO</name>
<gene>
    <name evidence="2" type="ORF">G127AT_05450</name>
</gene>
<organism evidence="2 3">
    <name type="scientific">Agromyces archimandritae</name>
    <dbReference type="NCBI Taxonomy" id="2781962"/>
    <lineage>
        <taxon>Bacteria</taxon>
        <taxon>Bacillati</taxon>
        <taxon>Actinomycetota</taxon>
        <taxon>Actinomycetes</taxon>
        <taxon>Micrococcales</taxon>
        <taxon>Microbacteriaceae</taxon>
        <taxon>Agromyces</taxon>
    </lineage>
</organism>
<protein>
    <submittedName>
        <fullName evidence="2">Thermonuclease family protein</fullName>
    </submittedName>
</protein>
<dbReference type="SUPFAM" id="SSF50199">
    <property type="entry name" value="Staphylococcal nuclease"/>
    <property type="match status" value="1"/>
</dbReference>
<evidence type="ECO:0000313" key="3">
    <source>
        <dbReference type="Proteomes" id="UP000671914"/>
    </source>
</evidence>